<evidence type="ECO:0000256" key="4">
    <source>
        <dbReference type="ARBA" id="ARBA00022598"/>
    </source>
</evidence>
<reference evidence="15" key="1">
    <citation type="submission" date="2018-01" db="EMBL/GenBank/DDBJ databases">
        <authorList>
            <person name="Kerou L M."/>
        </authorList>
    </citation>
    <scope>NUCLEOTIDE SEQUENCE [LARGE SCALE GENOMIC DNA]</scope>
    <source>
        <strain evidence="15">SCU2</strain>
    </source>
</reference>
<gene>
    <name evidence="12 14" type="primary">cysS</name>
    <name evidence="14" type="ORF">NCAV_0981</name>
</gene>
<dbReference type="GeneID" id="41595024"/>
<dbReference type="SUPFAM" id="SSF47323">
    <property type="entry name" value="Anticodon-binding domain of a subclass of class I aminoacyl-tRNA synthetases"/>
    <property type="match status" value="1"/>
</dbReference>
<dbReference type="InterPro" id="IPR015803">
    <property type="entry name" value="Cys-tRNA-ligase"/>
</dbReference>
<keyword evidence="7 12" id="KW-0862">Zinc</keyword>
<feature type="short sequence motif" description="'KMSKS' region" evidence="12">
    <location>
        <begin position="263"/>
        <end position="267"/>
    </location>
</feature>
<dbReference type="AlphaFoldDB" id="A0A2K5AR84"/>
<dbReference type="SMART" id="SM00840">
    <property type="entry name" value="DALR_2"/>
    <property type="match status" value="1"/>
</dbReference>
<keyword evidence="15" id="KW-1185">Reference proteome</keyword>
<feature type="binding site" evidence="12">
    <location>
        <position position="266"/>
    </location>
    <ligand>
        <name>ATP</name>
        <dbReference type="ChEBI" id="CHEBI:30616"/>
    </ligand>
</feature>
<dbReference type="EMBL" id="LT981265">
    <property type="protein sequence ID" value="SPC34158.1"/>
    <property type="molecule type" value="Genomic_DNA"/>
</dbReference>
<dbReference type="Proteomes" id="UP000236248">
    <property type="component" value="Chromosome NCAV"/>
</dbReference>
<dbReference type="HAMAP" id="MF_00041">
    <property type="entry name" value="Cys_tRNA_synth"/>
    <property type="match status" value="1"/>
</dbReference>
<evidence type="ECO:0000259" key="13">
    <source>
        <dbReference type="SMART" id="SM00840"/>
    </source>
</evidence>
<keyword evidence="8 12" id="KW-0067">ATP-binding</keyword>
<evidence type="ECO:0000256" key="9">
    <source>
        <dbReference type="ARBA" id="ARBA00022917"/>
    </source>
</evidence>
<name>A0A2K5AR84_9ARCH</name>
<dbReference type="NCBIfam" id="TIGR00435">
    <property type="entry name" value="cysS"/>
    <property type="match status" value="1"/>
</dbReference>
<feature type="domain" description="Cysteinyl-tRNA synthetase class Ia DALR" evidence="13">
    <location>
        <begin position="354"/>
        <end position="418"/>
    </location>
</feature>
<comment type="cofactor">
    <cofactor evidence="12">
        <name>Zn(2+)</name>
        <dbReference type="ChEBI" id="CHEBI:29105"/>
    </cofactor>
    <text evidence="12">Binds 1 zinc ion per subunit.</text>
</comment>
<evidence type="ECO:0000256" key="7">
    <source>
        <dbReference type="ARBA" id="ARBA00022833"/>
    </source>
</evidence>
<sequence length="468" mass="54451">MRLYNTLSGKVEEIKPSNGMMVRMYLCGVTVYDYSHIGHARTIIVFDVIRRYLMYKGYKVRFVQNFTDVDDKIIKAAREKGIKPLELAEYFIEQYFKDFDRLNVLRADHYPRATEHIEDMHRIIKGLMDKGYAYRTSKGVYFHIAKDEDYGKLSKKQIDELKAGARVEVDEEKLDPLDFALWKFVDDEPSWDSPWGRGRPGWHIECSAMSMKYLGETFEIHGGGEDLIFPHHENEIAQSESLTCKEFSKHWVHVGMVNVKGEKMAKSLKNIEPIHSALSRWGANTIRLYCLSAHYRKPLEYDEMLLKQALAVWRDVENALYELEHAMKIPAREGEGGRAVVDELKGIVDESFKIFMDRMDDDLDTPNAIASLLTSIKAVNRYAGEDMLDVSVAETIMPRLNDMLFILGLKRAEVSSEERARIEEMVKRRSMLRAEKRYREADEIREMLRAEGIELVDHKDRTIWKKLS</sequence>
<keyword evidence="5 12" id="KW-0479">Metal-binding</keyword>
<keyword evidence="6 12" id="KW-0547">Nucleotide-binding</keyword>
<dbReference type="Gene3D" id="1.20.120.1910">
    <property type="entry name" value="Cysteine-tRNA ligase, C-terminal anti-codon recognition domain"/>
    <property type="match status" value="1"/>
</dbReference>
<dbReference type="GO" id="GO:0006423">
    <property type="term" value="P:cysteinyl-tRNA aminoacylation"/>
    <property type="evidence" value="ECO:0007669"/>
    <property type="project" value="UniProtKB-UniRule"/>
</dbReference>
<dbReference type="Pfam" id="PF01406">
    <property type="entry name" value="tRNA-synt_1e"/>
    <property type="match status" value="1"/>
</dbReference>
<dbReference type="InterPro" id="IPR014729">
    <property type="entry name" value="Rossmann-like_a/b/a_fold"/>
</dbReference>
<organism evidence="14 15">
    <name type="scientific">Candidatus Nitrosocaldus cavascurensis</name>
    <dbReference type="NCBI Taxonomy" id="2058097"/>
    <lineage>
        <taxon>Archaea</taxon>
        <taxon>Nitrososphaerota</taxon>
        <taxon>Nitrososphaeria</taxon>
        <taxon>Candidatus Nitrosocaldales</taxon>
        <taxon>Candidatus Nitrosocaldaceae</taxon>
        <taxon>Candidatus Nitrosocaldus</taxon>
    </lineage>
</organism>
<keyword evidence="4 12" id="KW-0436">Ligase</keyword>
<dbReference type="GO" id="GO:0005524">
    <property type="term" value="F:ATP binding"/>
    <property type="evidence" value="ECO:0007669"/>
    <property type="project" value="UniProtKB-UniRule"/>
</dbReference>
<dbReference type="KEGG" id="ncv:NCAV_0981"/>
<dbReference type="PANTHER" id="PTHR10890">
    <property type="entry name" value="CYSTEINYL-TRNA SYNTHETASE"/>
    <property type="match status" value="1"/>
</dbReference>
<evidence type="ECO:0000313" key="14">
    <source>
        <dbReference type="EMBL" id="SPC34158.1"/>
    </source>
</evidence>
<dbReference type="InterPro" id="IPR009080">
    <property type="entry name" value="tRNAsynth_Ia_anticodon-bd"/>
</dbReference>
<evidence type="ECO:0000256" key="10">
    <source>
        <dbReference type="ARBA" id="ARBA00023146"/>
    </source>
</evidence>
<dbReference type="FunFam" id="3.40.50.620:FF:000009">
    <property type="entry name" value="Cysteine--tRNA ligase"/>
    <property type="match status" value="1"/>
</dbReference>
<feature type="binding site" evidence="12">
    <location>
        <position position="231"/>
    </location>
    <ligand>
        <name>Zn(2+)</name>
        <dbReference type="ChEBI" id="CHEBI:29105"/>
    </ligand>
</feature>
<comment type="subcellular location">
    <subcellularLocation>
        <location evidence="1 12">Cytoplasm</location>
    </subcellularLocation>
</comment>
<proteinExistence type="inferred from homology"/>
<dbReference type="GO" id="GO:0004817">
    <property type="term" value="F:cysteine-tRNA ligase activity"/>
    <property type="evidence" value="ECO:0007669"/>
    <property type="project" value="UniProtKB-UniRule"/>
</dbReference>
<evidence type="ECO:0000256" key="8">
    <source>
        <dbReference type="ARBA" id="ARBA00022840"/>
    </source>
</evidence>
<dbReference type="GO" id="GO:0005737">
    <property type="term" value="C:cytoplasm"/>
    <property type="evidence" value="ECO:0007669"/>
    <property type="project" value="UniProtKB-SubCell"/>
</dbReference>
<evidence type="ECO:0000256" key="6">
    <source>
        <dbReference type="ARBA" id="ARBA00022741"/>
    </source>
</evidence>
<keyword evidence="3 12" id="KW-0963">Cytoplasm</keyword>
<evidence type="ECO:0000256" key="2">
    <source>
        <dbReference type="ARBA" id="ARBA00005594"/>
    </source>
</evidence>
<dbReference type="EC" id="6.1.1.16" evidence="12"/>
<feature type="binding site" evidence="12">
    <location>
        <position position="27"/>
    </location>
    <ligand>
        <name>Zn(2+)</name>
        <dbReference type="ChEBI" id="CHEBI:29105"/>
    </ligand>
</feature>
<evidence type="ECO:0000256" key="12">
    <source>
        <dbReference type="HAMAP-Rule" id="MF_00041"/>
    </source>
</evidence>
<keyword evidence="9 12" id="KW-0648">Protein biosynthesis</keyword>
<dbReference type="InterPro" id="IPR032678">
    <property type="entry name" value="tRNA-synt_1_cat_dom"/>
</dbReference>
<dbReference type="CDD" id="cd00672">
    <property type="entry name" value="CysRS_core"/>
    <property type="match status" value="1"/>
</dbReference>
<dbReference type="InterPro" id="IPR015273">
    <property type="entry name" value="Cys-tRNA-synt_Ia_DALR"/>
</dbReference>
<evidence type="ECO:0000256" key="1">
    <source>
        <dbReference type="ARBA" id="ARBA00004496"/>
    </source>
</evidence>
<evidence type="ECO:0000256" key="5">
    <source>
        <dbReference type="ARBA" id="ARBA00022723"/>
    </source>
</evidence>
<feature type="binding site" evidence="12">
    <location>
        <position position="206"/>
    </location>
    <ligand>
        <name>Zn(2+)</name>
        <dbReference type="ChEBI" id="CHEBI:29105"/>
    </ligand>
</feature>
<feature type="binding site" evidence="12">
    <location>
        <position position="235"/>
    </location>
    <ligand>
        <name>Zn(2+)</name>
        <dbReference type="ChEBI" id="CHEBI:29105"/>
    </ligand>
</feature>
<dbReference type="InterPro" id="IPR024909">
    <property type="entry name" value="Cys-tRNA/MSH_ligase"/>
</dbReference>
<protein>
    <recommendedName>
        <fullName evidence="12">Cysteine--tRNA ligase</fullName>
        <ecNumber evidence="12">6.1.1.16</ecNumber>
    </recommendedName>
    <alternativeName>
        <fullName evidence="12">Cysteinyl-tRNA synthetase</fullName>
        <shortName evidence="12">CysRS</shortName>
    </alternativeName>
</protein>
<evidence type="ECO:0000256" key="3">
    <source>
        <dbReference type="ARBA" id="ARBA00022490"/>
    </source>
</evidence>
<dbReference type="GO" id="GO:0008270">
    <property type="term" value="F:zinc ion binding"/>
    <property type="evidence" value="ECO:0007669"/>
    <property type="project" value="UniProtKB-UniRule"/>
</dbReference>
<evidence type="ECO:0000256" key="11">
    <source>
        <dbReference type="ARBA" id="ARBA00047398"/>
    </source>
</evidence>
<keyword evidence="10 12" id="KW-0030">Aminoacyl-tRNA synthetase</keyword>
<evidence type="ECO:0000313" key="15">
    <source>
        <dbReference type="Proteomes" id="UP000236248"/>
    </source>
</evidence>
<comment type="catalytic activity">
    <reaction evidence="11 12">
        <text>tRNA(Cys) + L-cysteine + ATP = L-cysteinyl-tRNA(Cys) + AMP + diphosphate</text>
        <dbReference type="Rhea" id="RHEA:17773"/>
        <dbReference type="Rhea" id="RHEA-COMP:9661"/>
        <dbReference type="Rhea" id="RHEA-COMP:9679"/>
        <dbReference type="ChEBI" id="CHEBI:30616"/>
        <dbReference type="ChEBI" id="CHEBI:33019"/>
        <dbReference type="ChEBI" id="CHEBI:35235"/>
        <dbReference type="ChEBI" id="CHEBI:78442"/>
        <dbReference type="ChEBI" id="CHEBI:78517"/>
        <dbReference type="ChEBI" id="CHEBI:456215"/>
        <dbReference type="EC" id="6.1.1.16"/>
    </reaction>
</comment>
<dbReference type="SUPFAM" id="SSF52374">
    <property type="entry name" value="Nucleotidylyl transferase"/>
    <property type="match status" value="1"/>
</dbReference>
<dbReference type="RefSeq" id="WP_103287120.1">
    <property type="nucleotide sequence ID" value="NZ_LT981265.1"/>
</dbReference>
<dbReference type="PRINTS" id="PR00983">
    <property type="entry name" value="TRNASYNTHCYS"/>
</dbReference>
<accession>A0A2K5AR84</accession>
<dbReference type="Pfam" id="PF09190">
    <property type="entry name" value="DALR_2"/>
    <property type="match status" value="1"/>
</dbReference>
<feature type="short sequence motif" description="'HIGH' region" evidence="12">
    <location>
        <begin position="29"/>
        <end position="39"/>
    </location>
</feature>
<comment type="similarity">
    <text evidence="2 12">Belongs to the class-I aminoacyl-tRNA synthetase family.</text>
</comment>
<dbReference type="PANTHER" id="PTHR10890:SF3">
    <property type="entry name" value="CYSTEINE--TRNA LIGASE, CYTOPLASMIC"/>
    <property type="match status" value="1"/>
</dbReference>
<dbReference type="Gene3D" id="3.40.50.620">
    <property type="entry name" value="HUPs"/>
    <property type="match status" value="1"/>
</dbReference>